<reference evidence="1" key="1">
    <citation type="journal article" date="2013" name="Nature">
        <title>Draft genome of the wheat A-genome progenitor Triticum urartu.</title>
        <authorList>
            <person name="Ling H.Q."/>
            <person name="Zhao S."/>
            <person name="Liu D."/>
            <person name="Wang J."/>
            <person name="Sun H."/>
            <person name="Zhang C."/>
            <person name="Fan H."/>
            <person name="Li D."/>
            <person name="Dong L."/>
            <person name="Tao Y."/>
            <person name="Gao C."/>
            <person name="Wu H."/>
            <person name="Li Y."/>
            <person name="Cui Y."/>
            <person name="Guo X."/>
            <person name="Zheng S."/>
            <person name="Wang B."/>
            <person name="Yu K."/>
            <person name="Liang Q."/>
            <person name="Yang W."/>
            <person name="Lou X."/>
            <person name="Chen J."/>
            <person name="Feng M."/>
            <person name="Jian J."/>
            <person name="Zhang X."/>
            <person name="Luo G."/>
            <person name="Jiang Y."/>
            <person name="Liu J."/>
            <person name="Wang Z."/>
            <person name="Sha Y."/>
            <person name="Zhang B."/>
            <person name="Wu H."/>
            <person name="Tang D."/>
            <person name="Shen Q."/>
            <person name="Xue P."/>
            <person name="Zou S."/>
            <person name="Wang X."/>
            <person name="Liu X."/>
            <person name="Wang F."/>
            <person name="Yang Y."/>
            <person name="An X."/>
            <person name="Dong Z."/>
            <person name="Zhang K."/>
            <person name="Zhang X."/>
            <person name="Luo M.C."/>
            <person name="Dvorak J."/>
            <person name="Tong Y."/>
            <person name="Wang J."/>
            <person name="Yang H."/>
            <person name="Li Z."/>
            <person name="Wang D."/>
            <person name="Zhang A."/>
            <person name="Wang J."/>
        </authorList>
    </citation>
    <scope>NUCLEOTIDE SEQUENCE</scope>
</reference>
<accession>M7Z994</accession>
<protein>
    <submittedName>
        <fullName evidence="1">Uncharacterized protein</fullName>
    </submittedName>
</protein>
<dbReference type="AlphaFoldDB" id="M7Z994"/>
<dbReference type="EMBL" id="KD156156">
    <property type="protein sequence ID" value="EMS56577.1"/>
    <property type="molecule type" value="Genomic_DNA"/>
</dbReference>
<sequence length="99" mass="10538">MAPILLDLGVPGDRATLERSRLVVNGGANIQALGSTEPNRFCSIRAWTLIVLGYGSVFSKKSRSLDPDNDAGISRSPIRHRLSASNVPAASLLKATIHT</sequence>
<organism evidence="1">
    <name type="scientific">Triticum urartu</name>
    <name type="common">Red wild einkorn</name>
    <name type="synonym">Crithodium urartu</name>
    <dbReference type="NCBI Taxonomy" id="4572"/>
    <lineage>
        <taxon>Eukaryota</taxon>
        <taxon>Viridiplantae</taxon>
        <taxon>Streptophyta</taxon>
        <taxon>Embryophyta</taxon>
        <taxon>Tracheophyta</taxon>
        <taxon>Spermatophyta</taxon>
        <taxon>Magnoliopsida</taxon>
        <taxon>Liliopsida</taxon>
        <taxon>Poales</taxon>
        <taxon>Poaceae</taxon>
        <taxon>BOP clade</taxon>
        <taxon>Pooideae</taxon>
        <taxon>Triticodae</taxon>
        <taxon>Triticeae</taxon>
        <taxon>Triticinae</taxon>
        <taxon>Triticum</taxon>
    </lineage>
</organism>
<proteinExistence type="predicted"/>
<name>M7Z994_TRIUA</name>
<gene>
    <name evidence="1" type="ORF">TRIUR3_31567</name>
</gene>
<evidence type="ECO:0000313" key="1">
    <source>
        <dbReference type="EMBL" id="EMS56577.1"/>
    </source>
</evidence>